<evidence type="ECO:0000313" key="1">
    <source>
        <dbReference type="EMBL" id="KAH3868185.1"/>
    </source>
</evidence>
<reference evidence="1" key="1">
    <citation type="journal article" date="2019" name="bioRxiv">
        <title>The Genome of the Zebra Mussel, Dreissena polymorpha: A Resource for Invasive Species Research.</title>
        <authorList>
            <person name="McCartney M.A."/>
            <person name="Auch B."/>
            <person name="Kono T."/>
            <person name="Mallez S."/>
            <person name="Zhang Y."/>
            <person name="Obille A."/>
            <person name="Becker A."/>
            <person name="Abrahante J.E."/>
            <person name="Garbe J."/>
            <person name="Badalamenti J.P."/>
            <person name="Herman A."/>
            <person name="Mangelson H."/>
            <person name="Liachko I."/>
            <person name="Sullivan S."/>
            <person name="Sone E.D."/>
            <person name="Koren S."/>
            <person name="Silverstein K.A.T."/>
            <person name="Beckman K.B."/>
            <person name="Gohl D.M."/>
        </authorList>
    </citation>
    <scope>NUCLEOTIDE SEQUENCE</scope>
    <source>
        <strain evidence="1">Duluth1</strain>
        <tissue evidence="1">Whole animal</tissue>
    </source>
</reference>
<protein>
    <submittedName>
        <fullName evidence="1">Uncharacterized protein</fullName>
    </submittedName>
</protein>
<accession>A0A9D4RJ74</accession>
<keyword evidence="2" id="KW-1185">Reference proteome</keyword>
<dbReference type="Proteomes" id="UP000828390">
    <property type="component" value="Unassembled WGS sequence"/>
</dbReference>
<organism evidence="1 2">
    <name type="scientific">Dreissena polymorpha</name>
    <name type="common">Zebra mussel</name>
    <name type="synonym">Mytilus polymorpha</name>
    <dbReference type="NCBI Taxonomy" id="45954"/>
    <lineage>
        <taxon>Eukaryota</taxon>
        <taxon>Metazoa</taxon>
        <taxon>Spiralia</taxon>
        <taxon>Lophotrochozoa</taxon>
        <taxon>Mollusca</taxon>
        <taxon>Bivalvia</taxon>
        <taxon>Autobranchia</taxon>
        <taxon>Heteroconchia</taxon>
        <taxon>Euheterodonta</taxon>
        <taxon>Imparidentia</taxon>
        <taxon>Neoheterodontei</taxon>
        <taxon>Myida</taxon>
        <taxon>Dreissenoidea</taxon>
        <taxon>Dreissenidae</taxon>
        <taxon>Dreissena</taxon>
    </lineage>
</organism>
<reference evidence="1" key="2">
    <citation type="submission" date="2020-11" db="EMBL/GenBank/DDBJ databases">
        <authorList>
            <person name="McCartney M.A."/>
            <person name="Auch B."/>
            <person name="Kono T."/>
            <person name="Mallez S."/>
            <person name="Becker A."/>
            <person name="Gohl D.M."/>
            <person name="Silverstein K.A.T."/>
            <person name="Koren S."/>
            <person name="Bechman K.B."/>
            <person name="Herman A."/>
            <person name="Abrahante J.E."/>
            <person name="Garbe J."/>
        </authorList>
    </citation>
    <scope>NUCLEOTIDE SEQUENCE</scope>
    <source>
        <strain evidence="1">Duluth1</strain>
        <tissue evidence="1">Whole animal</tissue>
    </source>
</reference>
<evidence type="ECO:0000313" key="2">
    <source>
        <dbReference type="Proteomes" id="UP000828390"/>
    </source>
</evidence>
<proteinExistence type="predicted"/>
<comment type="caution">
    <text evidence="1">The sequence shown here is derived from an EMBL/GenBank/DDBJ whole genome shotgun (WGS) entry which is preliminary data.</text>
</comment>
<gene>
    <name evidence="1" type="ORF">DPMN_031325</name>
</gene>
<dbReference type="AlphaFoldDB" id="A0A9D4RJ74"/>
<dbReference type="EMBL" id="JAIWYP010000002">
    <property type="protein sequence ID" value="KAH3868185.1"/>
    <property type="molecule type" value="Genomic_DNA"/>
</dbReference>
<name>A0A9D4RJ74_DREPO</name>
<sequence>MRIPADNTPAVLSDCTLRARLLHRLRIHHNGGRAISGPVAEAETLIPEIIFVQRELRIGVVRPAFRFALSARVARVHGALSRAFPRAVAGTVAVRVRCTADPEIEL</sequence>